<feature type="region of interest" description="Disordered" evidence="1">
    <location>
        <begin position="1"/>
        <end position="52"/>
    </location>
</feature>
<evidence type="ECO:0000313" key="2">
    <source>
        <dbReference type="EMBL" id="KAJ9150214.1"/>
    </source>
</evidence>
<gene>
    <name evidence="2" type="ORF">NKR23_g3821</name>
</gene>
<feature type="compositionally biased region" description="Low complexity" evidence="1">
    <location>
        <begin position="91"/>
        <end position="103"/>
    </location>
</feature>
<feature type="region of interest" description="Disordered" evidence="1">
    <location>
        <begin position="75"/>
        <end position="103"/>
    </location>
</feature>
<name>A0AA38VGM5_9PEZI</name>
<organism evidence="2 3">
    <name type="scientific">Pleurostoma richardsiae</name>
    <dbReference type="NCBI Taxonomy" id="41990"/>
    <lineage>
        <taxon>Eukaryota</taxon>
        <taxon>Fungi</taxon>
        <taxon>Dikarya</taxon>
        <taxon>Ascomycota</taxon>
        <taxon>Pezizomycotina</taxon>
        <taxon>Sordariomycetes</taxon>
        <taxon>Sordariomycetidae</taxon>
        <taxon>Calosphaeriales</taxon>
        <taxon>Pleurostomataceae</taxon>
        <taxon>Pleurostoma</taxon>
    </lineage>
</organism>
<proteinExistence type="predicted"/>
<protein>
    <submittedName>
        <fullName evidence="2">Uncharacterized protein</fullName>
    </submittedName>
</protein>
<sequence>MGHTSEHVVIHQEPHRNTSVSSWATRTSSGYQTASDCSSEYSSSVHTERYRDPNAEGNCVQVINRKGHNGDVVVVNHHRGTKGPKEPTPNYSHAASYHSSSRR</sequence>
<dbReference type="EMBL" id="JANBVO010000008">
    <property type="protein sequence ID" value="KAJ9150214.1"/>
    <property type="molecule type" value="Genomic_DNA"/>
</dbReference>
<accession>A0AA38VGM5</accession>
<evidence type="ECO:0000313" key="3">
    <source>
        <dbReference type="Proteomes" id="UP001174694"/>
    </source>
</evidence>
<feature type="compositionally biased region" description="Polar residues" evidence="1">
    <location>
        <begin position="17"/>
        <end position="45"/>
    </location>
</feature>
<reference evidence="2" key="1">
    <citation type="submission" date="2022-07" db="EMBL/GenBank/DDBJ databases">
        <title>Fungi with potential for degradation of polypropylene.</title>
        <authorList>
            <person name="Gostincar C."/>
        </authorList>
    </citation>
    <scope>NUCLEOTIDE SEQUENCE</scope>
    <source>
        <strain evidence="2">EXF-13308</strain>
    </source>
</reference>
<feature type="compositionally biased region" description="Basic and acidic residues" evidence="1">
    <location>
        <begin position="1"/>
        <end position="16"/>
    </location>
</feature>
<evidence type="ECO:0000256" key="1">
    <source>
        <dbReference type="SAM" id="MobiDB-lite"/>
    </source>
</evidence>
<dbReference type="AlphaFoldDB" id="A0AA38VGM5"/>
<dbReference type="Proteomes" id="UP001174694">
    <property type="component" value="Unassembled WGS sequence"/>
</dbReference>
<keyword evidence="3" id="KW-1185">Reference proteome</keyword>
<comment type="caution">
    <text evidence="2">The sequence shown here is derived from an EMBL/GenBank/DDBJ whole genome shotgun (WGS) entry which is preliminary data.</text>
</comment>